<dbReference type="AlphaFoldDB" id="A0A841TRC3"/>
<reference evidence="9 10" key="1">
    <citation type="submission" date="2020-08" db="EMBL/GenBank/DDBJ databases">
        <title>Cohnella phylogeny.</title>
        <authorList>
            <person name="Dunlap C."/>
        </authorList>
    </citation>
    <scope>NUCLEOTIDE SEQUENCE [LARGE SCALE GENOMIC DNA]</scope>
    <source>
        <strain evidence="9 10">DSM 25239</strain>
    </source>
</reference>
<evidence type="ECO:0000256" key="3">
    <source>
        <dbReference type="ARBA" id="ARBA00022475"/>
    </source>
</evidence>
<dbReference type="RefSeq" id="WP_185134280.1">
    <property type="nucleotide sequence ID" value="NZ_JACJVR010000005.1"/>
</dbReference>
<evidence type="ECO:0000313" key="9">
    <source>
        <dbReference type="EMBL" id="MBB6690259.1"/>
    </source>
</evidence>
<keyword evidence="10" id="KW-1185">Reference proteome</keyword>
<evidence type="ECO:0000256" key="5">
    <source>
        <dbReference type="ARBA" id="ARBA00022840"/>
    </source>
</evidence>
<dbReference type="GO" id="GO:0042626">
    <property type="term" value="F:ATPase-coupled transmembrane transporter activity"/>
    <property type="evidence" value="ECO:0007669"/>
    <property type="project" value="TreeGrafter"/>
</dbReference>
<dbReference type="InterPro" id="IPR003439">
    <property type="entry name" value="ABC_transporter-like_ATP-bd"/>
</dbReference>
<comment type="caution">
    <text evidence="9">The sequence shown here is derived from an EMBL/GenBank/DDBJ whole genome shotgun (WGS) entry which is preliminary data.</text>
</comment>
<dbReference type="GO" id="GO:0005524">
    <property type="term" value="F:ATP binding"/>
    <property type="evidence" value="ECO:0007669"/>
    <property type="project" value="UniProtKB-KW"/>
</dbReference>
<organism evidence="9 10">
    <name type="scientific">Cohnella xylanilytica</name>
    <dbReference type="NCBI Taxonomy" id="557555"/>
    <lineage>
        <taxon>Bacteria</taxon>
        <taxon>Bacillati</taxon>
        <taxon>Bacillota</taxon>
        <taxon>Bacilli</taxon>
        <taxon>Bacillales</taxon>
        <taxon>Paenibacillaceae</taxon>
        <taxon>Cohnella</taxon>
    </lineage>
</organism>
<sequence length="284" mass="30737">MVDHQEADDLIVSGLSVYTDAVDGADRSRLEEVELKLSRGEWLNLVGVNGSGKSTLARVLAGLPEAGAVGSMRRGFAGEEPAAYVMQQPDTQLFGQTPREEMAFVLEWQGVPASELPQTAERMLARADLSAFADEPWARLSGGQRQLAVAAAAAGRSRLIVFDEATSMLDGAAAARVRAIARELHAAGTAVVWVTQRLEELEPERRVVAMADGRIAFDGSGREFIYGRHPLREEPPCLRCGLRLPYLASLALELYRSGHLDAPLPMNESEWSGIRGRAGTDEAI</sequence>
<dbReference type="PANTHER" id="PTHR43553">
    <property type="entry name" value="HEAVY METAL TRANSPORTER"/>
    <property type="match status" value="1"/>
</dbReference>
<dbReference type="InterPro" id="IPR027417">
    <property type="entry name" value="P-loop_NTPase"/>
</dbReference>
<dbReference type="PANTHER" id="PTHR43553:SF24">
    <property type="entry name" value="ENERGY-COUPLING FACTOR TRANSPORTER ATP-BINDING PROTEIN ECFA1"/>
    <property type="match status" value="1"/>
</dbReference>
<dbReference type="PROSITE" id="PS50893">
    <property type="entry name" value="ABC_TRANSPORTER_2"/>
    <property type="match status" value="1"/>
</dbReference>
<dbReference type="SUPFAM" id="SSF52540">
    <property type="entry name" value="P-loop containing nucleoside triphosphate hydrolases"/>
    <property type="match status" value="1"/>
</dbReference>
<proteinExistence type="inferred from homology"/>
<dbReference type="InterPro" id="IPR050095">
    <property type="entry name" value="ECF_ABC_transporter_ATP-bd"/>
</dbReference>
<evidence type="ECO:0000259" key="8">
    <source>
        <dbReference type="PROSITE" id="PS50893"/>
    </source>
</evidence>
<evidence type="ECO:0000256" key="2">
    <source>
        <dbReference type="ARBA" id="ARBA00022448"/>
    </source>
</evidence>
<dbReference type="Proteomes" id="UP000553776">
    <property type="component" value="Unassembled WGS sequence"/>
</dbReference>
<dbReference type="Gene3D" id="3.40.50.300">
    <property type="entry name" value="P-loop containing nucleotide triphosphate hydrolases"/>
    <property type="match status" value="1"/>
</dbReference>
<gene>
    <name evidence="9" type="ORF">H7B90_02485</name>
</gene>
<evidence type="ECO:0000256" key="6">
    <source>
        <dbReference type="ARBA" id="ARBA00022967"/>
    </source>
</evidence>
<accession>A0A841TRC3</accession>
<dbReference type="CDD" id="cd03225">
    <property type="entry name" value="ABC_cobalt_CbiO_domain1"/>
    <property type="match status" value="1"/>
</dbReference>
<keyword evidence="2" id="KW-0813">Transport</keyword>
<keyword evidence="5 9" id="KW-0067">ATP-binding</keyword>
<feature type="domain" description="ABC transporter" evidence="8">
    <location>
        <begin position="12"/>
        <end position="237"/>
    </location>
</feature>
<keyword evidence="4" id="KW-0547">Nucleotide-binding</keyword>
<name>A0A841TRC3_9BACL</name>
<evidence type="ECO:0000313" key="10">
    <source>
        <dbReference type="Proteomes" id="UP000553776"/>
    </source>
</evidence>
<keyword evidence="7" id="KW-0472">Membrane</keyword>
<keyword evidence="3" id="KW-1003">Cell membrane</keyword>
<dbReference type="SMART" id="SM00382">
    <property type="entry name" value="AAA"/>
    <property type="match status" value="1"/>
</dbReference>
<dbReference type="GO" id="GO:0016887">
    <property type="term" value="F:ATP hydrolysis activity"/>
    <property type="evidence" value="ECO:0007669"/>
    <property type="project" value="InterPro"/>
</dbReference>
<comment type="similarity">
    <text evidence="1">Belongs to the ABC transporter superfamily.</text>
</comment>
<evidence type="ECO:0000256" key="4">
    <source>
        <dbReference type="ARBA" id="ARBA00022741"/>
    </source>
</evidence>
<protein>
    <submittedName>
        <fullName evidence="9">ATP-binding cassette domain-containing protein</fullName>
    </submittedName>
</protein>
<dbReference type="Pfam" id="PF00005">
    <property type="entry name" value="ABC_tran"/>
    <property type="match status" value="1"/>
</dbReference>
<dbReference type="InterPro" id="IPR015856">
    <property type="entry name" value="ABC_transpr_CbiO/EcfA_su"/>
</dbReference>
<keyword evidence="6" id="KW-1278">Translocase</keyword>
<evidence type="ECO:0000256" key="7">
    <source>
        <dbReference type="ARBA" id="ARBA00023136"/>
    </source>
</evidence>
<evidence type="ECO:0000256" key="1">
    <source>
        <dbReference type="ARBA" id="ARBA00005417"/>
    </source>
</evidence>
<dbReference type="GO" id="GO:0043190">
    <property type="term" value="C:ATP-binding cassette (ABC) transporter complex"/>
    <property type="evidence" value="ECO:0007669"/>
    <property type="project" value="TreeGrafter"/>
</dbReference>
<dbReference type="EMBL" id="JACJVR010000005">
    <property type="protein sequence ID" value="MBB6690259.1"/>
    <property type="molecule type" value="Genomic_DNA"/>
</dbReference>
<dbReference type="InterPro" id="IPR003593">
    <property type="entry name" value="AAA+_ATPase"/>
</dbReference>